<protein>
    <submittedName>
        <fullName evidence="2">Lamin tail domain-containing protein</fullName>
    </submittedName>
</protein>
<dbReference type="Proteomes" id="UP000295334">
    <property type="component" value="Unassembled WGS sequence"/>
</dbReference>
<reference evidence="2 3" key="1">
    <citation type="submission" date="2019-03" db="EMBL/GenBank/DDBJ databases">
        <authorList>
            <person name="Kim M.K.M."/>
        </authorList>
    </citation>
    <scope>NUCLEOTIDE SEQUENCE [LARGE SCALE GENOMIC DNA]</scope>
    <source>
        <strain evidence="2 3">17J68-12</strain>
    </source>
</reference>
<dbReference type="SUPFAM" id="SSF74853">
    <property type="entry name" value="Lamin A/C globular tail domain"/>
    <property type="match status" value="1"/>
</dbReference>
<dbReference type="RefSeq" id="WP_131449336.1">
    <property type="nucleotide sequence ID" value="NZ_SJZI01000042.1"/>
</dbReference>
<dbReference type="OrthoDB" id="645304at2"/>
<dbReference type="PROSITE" id="PS51841">
    <property type="entry name" value="LTD"/>
    <property type="match status" value="1"/>
</dbReference>
<gene>
    <name evidence="2" type="ORF">EPD60_10125</name>
</gene>
<feature type="domain" description="LTD" evidence="1">
    <location>
        <begin position="19"/>
        <end position="157"/>
    </location>
</feature>
<dbReference type="EMBL" id="SJZI01000042">
    <property type="protein sequence ID" value="TCJ14345.1"/>
    <property type="molecule type" value="Genomic_DNA"/>
</dbReference>
<keyword evidence="3" id="KW-1185">Reference proteome</keyword>
<evidence type="ECO:0000313" key="2">
    <source>
        <dbReference type="EMBL" id="TCJ14345.1"/>
    </source>
</evidence>
<accession>A0A4R1BBG0</accession>
<evidence type="ECO:0000259" key="1">
    <source>
        <dbReference type="PROSITE" id="PS51841"/>
    </source>
</evidence>
<dbReference type="AlphaFoldDB" id="A0A4R1BBG0"/>
<evidence type="ECO:0000313" key="3">
    <source>
        <dbReference type="Proteomes" id="UP000295334"/>
    </source>
</evidence>
<dbReference type="Pfam" id="PF00932">
    <property type="entry name" value="LTD"/>
    <property type="match status" value="1"/>
</dbReference>
<dbReference type="InterPro" id="IPR001322">
    <property type="entry name" value="Lamin_tail_dom"/>
</dbReference>
<organism evidence="2 3">
    <name type="scientific">Flaviaesturariibacter flavus</name>
    <dbReference type="NCBI Taxonomy" id="2502780"/>
    <lineage>
        <taxon>Bacteria</taxon>
        <taxon>Pseudomonadati</taxon>
        <taxon>Bacteroidota</taxon>
        <taxon>Chitinophagia</taxon>
        <taxon>Chitinophagales</taxon>
        <taxon>Chitinophagaceae</taxon>
        <taxon>Flaviaestuariibacter</taxon>
    </lineage>
</organism>
<proteinExistence type="predicted"/>
<comment type="caution">
    <text evidence="2">The sequence shown here is derived from an EMBL/GenBank/DDBJ whole genome shotgun (WGS) entry which is preliminary data.</text>
</comment>
<dbReference type="InterPro" id="IPR036415">
    <property type="entry name" value="Lamin_tail_dom_sf"/>
</dbReference>
<name>A0A4R1BBG0_9BACT</name>
<sequence length="355" mass="37736">MNHRIQKLLMGGLCLLLGFLGHAQSYGKVVINEYMPWPSASCGTTSEFVELLNFGPGPTNIGCYILTNGKYSVTIPPNTILLPGQFYLIAGQNNLPIGCGNIDSAVRADLNWSTCGCTNVAIPTSGDGFMTDGGPANVNLVLFDPSLNVVDAVTRETPVPVVSGITTSNVSNGCTRKSFVLSSMTIDYETLGMSTGKSNSFARKLDGDCEWIKQPQVSAHASNNKTSGGTSSLVYQFNITNSMDMCTTVRGSVNISVSGSNLSTYFPMNYTLARDVDNNSVFDFSDSYTYGTDASIPDTTIGGLPGGQYIVTVGSSKGCDLKSFPFSILPCQSLLPIKLLDFSLAVSTPETHTFA</sequence>